<reference evidence="4" key="1">
    <citation type="submission" date="2021-03" db="EMBL/GenBank/DDBJ databases">
        <title>Chromosome level genome of the anhydrobiotic midge Polypedilum vanderplanki.</title>
        <authorList>
            <person name="Yoshida Y."/>
            <person name="Kikawada T."/>
            <person name="Gusev O."/>
        </authorList>
    </citation>
    <scope>NUCLEOTIDE SEQUENCE</scope>
    <source>
        <strain evidence="4">NIAS01</strain>
        <tissue evidence="4">Whole body or cell culture</tissue>
    </source>
</reference>
<sequence>MGRKKRPFIDKKKAITFRLVNRSQQDPLIVDEKAPQHVLVPVNNKRGDEPSTSKSSSELNLPPEKRRKEQQKYGVFFDDDYDYLQHLREPGKNNVYWEEVPQRNEKIKPKIQLPSSVFASEFEENEGMLNKAAPRPGPRLDWDPEVVAALDDDFDYDNPDNELEDNFIELATGQGEEEYEYDEEDEEYRSDDAEFSDEDENDELGPLPNNRGFPKFNDEETKSRFTEYSMSSSVIRRNEQLTLLDDQFEKFYENYDDDEVGALDCEEIEGHIDIDDNMYKNLSEDFKKKELPLQYEKSWDICRMVKAQQEEEEKPEEMVLLEVSDDENKKTFDCESILSNYSNIYNHPKLIDVPSKKKLNKIQINPKTGIPKNVLDNDQSGKLTEKSLAKLNNESISAAGGPKSLCAESVLSTLSVLSIRPKDETPEEKRERKKLLKEYRNERRIEKKANKLAFNEERLRQNAITMNNKNNLQGNKIL</sequence>
<dbReference type="PANTHER" id="PTHR21531">
    <property type="entry name" value="LOW-TEMPERATURE VIABILITY PROTEIN LTV1-RELATED"/>
    <property type="match status" value="1"/>
</dbReference>
<feature type="compositionally biased region" description="Acidic residues" evidence="3">
    <location>
        <begin position="152"/>
        <end position="167"/>
    </location>
</feature>
<protein>
    <recommendedName>
        <fullName evidence="2">Protein LTV1 homolog</fullName>
    </recommendedName>
</protein>
<comment type="similarity">
    <text evidence="1">Belongs to the LTV1 family.</text>
</comment>
<feature type="region of interest" description="Disordered" evidence="3">
    <location>
        <begin position="39"/>
        <end position="72"/>
    </location>
</feature>
<name>A0A9J6BQD8_POLVA</name>
<dbReference type="InterPro" id="IPR007307">
    <property type="entry name" value="Ltv1"/>
</dbReference>
<keyword evidence="5" id="KW-1185">Reference proteome</keyword>
<accession>A0A9J6BQD8</accession>
<feature type="compositionally biased region" description="Acidic residues" evidence="3">
    <location>
        <begin position="175"/>
        <end position="203"/>
    </location>
</feature>
<evidence type="ECO:0000256" key="2">
    <source>
        <dbReference type="ARBA" id="ARBA00021561"/>
    </source>
</evidence>
<dbReference type="EMBL" id="JADBJN010000003">
    <property type="protein sequence ID" value="KAG5671975.1"/>
    <property type="molecule type" value="Genomic_DNA"/>
</dbReference>
<evidence type="ECO:0000313" key="5">
    <source>
        <dbReference type="Proteomes" id="UP001107558"/>
    </source>
</evidence>
<dbReference type="Proteomes" id="UP001107558">
    <property type="component" value="Chromosome 3"/>
</dbReference>
<dbReference type="AlphaFoldDB" id="A0A9J6BQD8"/>
<gene>
    <name evidence="4" type="ORF">PVAND_002139</name>
</gene>
<evidence type="ECO:0000256" key="1">
    <source>
        <dbReference type="ARBA" id="ARBA00009078"/>
    </source>
</evidence>
<dbReference type="PANTHER" id="PTHR21531:SF0">
    <property type="entry name" value="PROTEIN LTV1 HOMOLOG"/>
    <property type="match status" value="1"/>
</dbReference>
<proteinExistence type="inferred from homology"/>
<organism evidence="4 5">
    <name type="scientific">Polypedilum vanderplanki</name>
    <name type="common">Sleeping chironomid midge</name>
    <dbReference type="NCBI Taxonomy" id="319348"/>
    <lineage>
        <taxon>Eukaryota</taxon>
        <taxon>Metazoa</taxon>
        <taxon>Ecdysozoa</taxon>
        <taxon>Arthropoda</taxon>
        <taxon>Hexapoda</taxon>
        <taxon>Insecta</taxon>
        <taxon>Pterygota</taxon>
        <taxon>Neoptera</taxon>
        <taxon>Endopterygota</taxon>
        <taxon>Diptera</taxon>
        <taxon>Nematocera</taxon>
        <taxon>Chironomoidea</taxon>
        <taxon>Chironomidae</taxon>
        <taxon>Chironominae</taxon>
        <taxon>Polypedilum</taxon>
        <taxon>Polypedilum</taxon>
    </lineage>
</organism>
<dbReference type="GO" id="GO:0005829">
    <property type="term" value="C:cytosol"/>
    <property type="evidence" value="ECO:0007669"/>
    <property type="project" value="TreeGrafter"/>
</dbReference>
<dbReference type="GO" id="GO:0042274">
    <property type="term" value="P:ribosomal small subunit biogenesis"/>
    <property type="evidence" value="ECO:0007669"/>
    <property type="project" value="InterPro"/>
</dbReference>
<dbReference type="GO" id="GO:0030688">
    <property type="term" value="C:preribosome, small subunit precursor"/>
    <property type="evidence" value="ECO:0007669"/>
    <property type="project" value="TreeGrafter"/>
</dbReference>
<dbReference type="GO" id="GO:0005634">
    <property type="term" value="C:nucleus"/>
    <property type="evidence" value="ECO:0007669"/>
    <property type="project" value="TreeGrafter"/>
</dbReference>
<feature type="region of interest" description="Disordered" evidence="3">
    <location>
        <begin position="152"/>
        <end position="220"/>
    </location>
</feature>
<dbReference type="Pfam" id="PF04180">
    <property type="entry name" value="LTV"/>
    <property type="match status" value="2"/>
</dbReference>
<evidence type="ECO:0000313" key="4">
    <source>
        <dbReference type="EMBL" id="KAG5671975.1"/>
    </source>
</evidence>
<comment type="caution">
    <text evidence="4">The sequence shown here is derived from an EMBL/GenBank/DDBJ whole genome shotgun (WGS) entry which is preliminary data.</text>
</comment>
<evidence type="ECO:0000256" key="3">
    <source>
        <dbReference type="SAM" id="MobiDB-lite"/>
    </source>
</evidence>
<dbReference type="GO" id="GO:0000056">
    <property type="term" value="P:ribosomal small subunit export from nucleus"/>
    <property type="evidence" value="ECO:0007669"/>
    <property type="project" value="TreeGrafter"/>
</dbReference>
<dbReference type="OrthoDB" id="5852896at2759"/>